<evidence type="ECO:0000313" key="3">
    <source>
        <dbReference type="EMBL" id="QIJ03155.1"/>
    </source>
</evidence>
<reference evidence="3 4" key="1">
    <citation type="submission" date="2019-11" db="EMBL/GenBank/DDBJ databases">
        <title>Complete Genome Sequence of Shewanella chilikensis Strain DC57, Isolated from Corroded Seal Rings at a floating production facility in Australia.</title>
        <authorList>
            <person name="Salgar-Chaparro S.J."/>
            <person name="Castillo-Villamizar G.A."/>
            <person name="Poehlein A."/>
            <person name="Daniel R."/>
            <person name="Machuca L."/>
        </authorList>
    </citation>
    <scope>NUCLEOTIDE SEQUENCE [LARGE SCALE GENOMIC DNA]</scope>
    <source>
        <strain evidence="3 4">DC57</strain>
    </source>
</reference>
<dbReference type="KEGG" id="schk:GII14_02525"/>
<proteinExistence type="predicted"/>
<protein>
    <submittedName>
        <fullName evidence="3">Cold shock domain-containing protein</fullName>
    </submittedName>
</protein>
<dbReference type="InterPro" id="IPR002059">
    <property type="entry name" value="CSP_DNA-bd"/>
</dbReference>
<keyword evidence="1" id="KW-1133">Transmembrane helix</keyword>
<dbReference type="InterPro" id="IPR012340">
    <property type="entry name" value="NA-bd_OB-fold"/>
</dbReference>
<evidence type="ECO:0000259" key="2">
    <source>
        <dbReference type="PROSITE" id="PS51857"/>
    </source>
</evidence>
<sequence>MKGKVVSYVSSKKFGFINGDDGESYFLHVSALVNRSDEAKLVKNVLVEFDPTPTPKGLSAKQIRIPEVYISERLLNFFTSKGSNPKHGDAALRLPISTRFFKDPAKGRQYIEQLAKQCGCNAVLGLEFEKKTFSEGNYRFTGHAFKGELALVTEKQPCDTKEMALAAERQLQQRIQAAEQAFGPIQEAELKARQSQLSGCLGSAVAVLAVVAILPAAIIAGIAGLFPQ</sequence>
<keyword evidence="1" id="KW-0812">Transmembrane</keyword>
<accession>A0A6G7LNC1</accession>
<dbReference type="Gene3D" id="2.40.50.140">
    <property type="entry name" value="Nucleic acid-binding proteins"/>
    <property type="match status" value="1"/>
</dbReference>
<organism evidence="3 4">
    <name type="scientific">Shewanella chilikensis</name>
    <dbReference type="NCBI Taxonomy" id="558541"/>
    <lineage>
        <taxon>Bacteria</taxon>
        <taxon>Pseudomonadati</taxon>
        <taxon>Pseudomonadota</taxon>
        <taxon>Gammaproteobacteria</taxon>
        <taxon>Alteromonadales</taxon>
        <taxon>Shewanellaceae</taxon>
        <taxon>Shewanella</taxon>
    </lineage>
</organism>
<evidence type="ECO:0000256" key="1">
    <source>
        <dbReference type="SAM" id="Phobius"/>
    </source>
</evidence>
<dbReference type="SMART" id="SM00357">
    <property type="entry name" value="CSP"/>
    <property type="match status" value="1"/>
</dbReference>
<name>A0A6G7LNC1_9GAMM</name>
<dbReference type="SUPFAM" id="SSF50249">
    <property type="entry name" value="Nucleic acid-binding proteins"/>
    <property type="match status" value="1"/>
</dbReference>
<dbReference type="Pfam" id="PF00313">
    <property type="entry name" value="CSD"/>
    <property type="match status" value="1"/>
</dbReference>
<keyword evidence="1" id="KW-0472">Membrane</keyword>
<feature type="domain" description="CSD" evidence="2">
    <location>
        <begin position="1"/>
        <end position="65"/>
    </location>
</feature>
<gene>
    <name evidence="3" type="ORF">GII14_02525</name>
</gene>
<dbReference type="GO" id="GO:0005829">
    <property type="term" value="C:cytosol"/>
    <property type="evidence" value="ECO:0007669"/>
    <property type="project" value="UniProtKB-ARBA"/>
</dbReference>
<dbReference type="AlphaFoldDB" id="A0A6G7LNC1"/>
<dbReference type="PROSITE" id="PS51857">
    <property type="entry name" value="CSD_2"/>
    <property type="match status" value="1"/>
</dbReference>
<dbReference type="RefSeq" id="WP_165564401.1">
    <property type="nucleotide sequence ID" value="NZ_CP045857.1"/>
</dbReference>
<dbReference type="EMBL" id="CP045857">
    <property type="protein sequence ID" value="QIJ03155.1"/>
    <property type="molecule type" value="Genomic_DNA"/>
</dbReference>
<evidence type="ECO:0000313" key="4">
    <source>
        <dbReference type="Proteomes" id="UP000502117"/>
    </source>
</evidence>
<dbReference type="Proteomes" id="UP000502117">
    <property type="component" value="Chromosome"/>
</dbReference>
<dbReference type="InterPro" id="IPR011129">
    <property type="entry name" value="CSD"/>
</dbReference>
<feature type="transmembrane region" description="Helical" evidence="1">
    <location>
        <begin position="201"/>
        <end position="226"/>
    </location>
</feature>
<dbReference type="GO" id="GO:0003676">
    <property type="term" value="F:nucleic acid binding"/>
    <property type="evidence" value="ECO:0007669"/>
    <property type="project" value="InterPro"/>
</dbReference>